<evidence type="ECO:0000313" key="3">
    <source>
        <dbReference type="Proteomes" id="UP001353858"/>
    </source>
</evidence>
<dbReference type="AlphaFoldDB" id="A0AAN7S7I7"/>
<dbReference type="CDD" id="cd05327">
    <property type="entry name" value="retinol-DH_like_SDR_c_like"/>
    <property type="match status" value="1"/>
</dbReference>
<organism evidence="2 3">
    <name type="scientific">Aquatica leii</name>
    <dbReference type="NCBI Taxonomy" id="1421715"/>
    <lineage>
        <taxon>Eukaryota</taxon>
        <taxon>Metazoa</taxon>
        <taxon>Ecdysozoa</taxon>
        <taxon>Arthropoda</taxon>
        <taxon>Hexapoda</taxon>
        <taxon>Insecta</taxon>
        <taxon>Pterygota</taxon>
        <taxon>Neoptera</taxon>
        <taxon>Endopterygota</taxon>
        <taxon>Coleoptera</taxon>
        <taxon>Polyphaga</taxon>
        <taxon>Elateriformia</taxon>
        <taxon>Elateroidea</taxon>
        <taxon>Lampyridae</taxon>
        <taxon>Luciolinae</taxon>
        <taxon>Aquatica</taxon>
    </lineage>
</organism>
<dbReference type="InterPro" id="IPR002347">
    <property type="entry name" value="SDR_fam"/>
</dbReference>
<accession>A0AAN7S7I7</accession>
<evidence type="ECO:0000313" key="2">
    <source>
        <dbReference type="EMBL" id="KAK4875326.1"/>
    </source>
</evidence>
<protein>
    <recommendedName>
        <fullName evidence="4">Retinol dehydrogenase 14</fullName>
    </recommendedName>
</protein>
<dbReference type="EMBL" id="JARPUR010000005">
    <property type="protein sequence ID" value="KAK4875326.1"/>
    <property type="molecule type" value="Genomic_DNA"/>
</dbReference>
<dbReference type="PANTHER" id="PTHR43157">
    <property type="entry name" value="PHOSPHATIDYLINOSITOL-GLYCAN BIOSYNTHESIS CLASS F PROTEIN-RELATED"/>
    <property type="match status" value="1"/>
</dbReference>
<reference evidence="3" key="1">
    <citation type="submission" date="2023-01" db="EMBL/GenBank/DDBJ databases">
        <title>Key to firefly adult light organ development and bioluminescence: homeobox transcription factors regulate luciferase expression and transportation to peroxisome.</title>
        <authorList>
            <person name="Fu X."/>
        </authorList>
    </citation>
    <scope>NUCLEOTIDE SEQUENCE [LARGE SCALE GENOMIC DNA]</scope>
</reference>
<dbReference type="InterPro" id="IPR036291">
    <property type="entry name" value="NAD(P)-bd_dom_sf"/>
</dbReference>
<dbReference type="PRINTS" id="PR00080">
    <property type="entry name" value="SDRFAMILY"/>
</dbReference>
<name>A0AAN7S7I7_9COLE</name>
<dbReference type="GO" id="GO:0016491">
    <property type="term" value="F:oxidoreductase activity"/>
    <property type="evidence" value="ECO:0007669"/>
    <property type="project" value="UniProtKB-KW"/>
</dbReference>
<evidence type="ECO:0000256" key="1">
    <source>
        <dbReference type="ARBA" id="ARBA00023002"/>
    </source>
</evidence>
<proteinExistence type="predicted"/>
<dbReference type="Pfam" id="PF00106">
    <property type="entry name" value="adh_short"/>
    <property type="match status" value="2"/>
</dbReference>
<keyword evidence="3" id="KW-1185">Reference proteome</keyword>
<comment type="caution">
    <text evidence="2">The sequence shown here is derived from an EMBL/GenBank/DDBJ whole genome shotgun (WGS) entry which is preliminary data.</text>
</comment>
<dbReference type="Gene3D" id="3.40.50.720">
    <property type="entry name" value="NAD(P)-binding Rossmann-like Domain"/>
    <property type="match status" value="2"/>
</dbReference>
<sequence length="661" mass="74115">MADDSLKGAFVNEQEGNSSIPTDHFLHRMLDMLQAKDRMMQEMFEQLSITNRTHLVNRNAESTHAETSFRVLPDLSKVIRNFDGDKDWAQADSWLKNIETSATLNHWPDGYTLETARAHLTGTAVYWFSSKQSLIDNEIIETTGNTNVILKKLDLSSFQSVRDFAEDINKNEDRLDVLIHNAGVWLSKNVNNDDGVDLTMATNQFGPFLLTHLLIDLLKKSAPSRIVIVSSVSHFFGRLGFDQSKRYIPSYFPHLNYFNSKFANVCFANELALRLKDSNITVNSLHPGIIKTDIWNTFPAPISWPVALFGKVFFKTAKEGCETIVYLAMDILGWEICPLYIYAFFALAAFGGLGLLTAIKLYAYITCGICSSYARMNNKTVIVTGATSGIGKETARDLAHRGARVILACRNIDKANETKDEIIKTTGNQNIIVKHLDLTSQKSIREFAKDINATESKLHVLIHNAGTAETKSKITEDGLEVTMATNHFGPFLLTHLLIDLLKKSEPSRIVVVASELYRLAMFSLNKINPTNALIPAHNYYVSKFANIYFTRELARRLEGTNVIVNCLHPGMIDSGIWRNVPAPLSWPIKLVVKCFFKSTVQGAQTSIHCAVSEELENVTGKYFVDCKERGLSDAAMNDSKAKKLWELSENLVNLQETDPKI</sequence>
<evidence type="ECO:0008006" key="4">
    <source>
        <dbReference type="Google" id="ProtNLM"/>
    </source>
</evidence>
<dbReference type="PANTHER" id="PTHR43157:SF66">
    <property type="entry name" value="WW DOMAIN-CONTAINING OXIDOREDUCTASE-LIKE PROTEIN"/>
    <property type="match status" value="1"/>
</dbReference>
<dbReference type="PRINTS" id="PR00081">
    <property type="entry name" value="GDHRDH"/>
</dbReference>
<dbReference type="SUPFAM" id="SSF51735">
    <property type="entry name" value="NAD(P)-binding Rossmann-fold domains"/>
    <property type="match status" value="2"/>
</dbReference>
<keyword evidence="1" id="KW-0560">Oxidoreductase</keyword>
<dbReference type="Proteomes" id="UP001353858">
    <property type="component" value="Unassembled WGS sequence"/>
</dbReference>
<gene>
    <name evidence="2" type="ORF">RN001_011748</name>
</gene>